<name>A0ABM7F1F1_9ACTN</name>
<keyword evidence="2" id="KW-1185">Reference proteome</keyword>
<protein>
    <submittedName>
        <fullName evidence="1">Uncharacterized protein</fullName>
    </submittedName>
</protein>
<sequence>MDLGLFPDGRLSLTGAAADFHLLDAEGIPDAPPDYSERRLSEVRGDLPWWDSECTVLKAATTGGK</sequence>
<dbReference type="Proteomes" id="UP001321542">
    <property type="component" value="Chromosome"/>
</dbReference>
<accession>A0ABM7F1F1</accession>
<dbReference type="EMBL" id="AP018448">
    <property type="protein sequence ID" value="BBC29434.1"/>
    <property type="molecule type" value="Genomic_DNA"/>
</dbReference>
<reference evidence="1 2" key="2">
    <citation type="journal article" date="2023" name="ChemBioChem">
        <title>Acyltransferase Domain Exchange between Two Independent Type I Polyketide Synthases in the Same Producer Strain of Macrolide Antibiotics.</title>
        <authorList>
            <person name="Kudo F."/>
            <person name="Kishikawa K."/>
            <person name="Tsuboi K."/>
            <person name="Kido T."/>
            <person name="Usui T."/>
            <person name="Hashimoto J."/>
            <person name="Shin-Ya K."/>
            <person name="Miyanaga A."/>
            <person name="Eguchi T."/>
        </authorList>
    </citation>
    <scope>NUCLEOTIDE SEQUENCE [LARGE SCALE GENOMIC DNA]</scope>
    <source>
        <strain evidence="1 2">A-8890</strain>
    </source>
</reference>
<evidence type="ECO:0000313" key="2">
    <source>
        <dbReference type="Proteomes" id="UP001321542"/>
    </source>
</evidence>
<gene>
    <name evidence="1" type="ORF">SGFS_007280</name>
</gene>
<reference evidence="1 2" key="1">
    <citation type="journal article" date="2010" name="ChemBioChem">
        <title>Cloning and characterization of the biosynthetic gene cluster of 16-membered macrolide antibiotic FD-891: involvement of a dual functional cytochrome P450 monooxygenase catalyzing epoxidation and hydroxylation.</title>
        <authorList>
            <person name="Kudo F."/>
            <person name="Motegi A."/>
            <person name="Mizoue K."/>
            <person name="Eguchi T."/>
        </authorList>
    </citation>
    <scope>NUCLEOTIDE SEQUENCE [LARGE SCALE GENOMIC DNA]</scope>
    <source>
        <strain evidence="1 2">A-8890</strain>
    </source>
</reference>
<proteinExistence type="predicted"/>
<organism evidence="1 2">
    <name type="scientific">Streptomyces graminofaciens</name>
    <dbReference type="NCBI Taxonomy" id="68212"/>
    <lineage>
        <taxon>Bacteria</taxon>
        <taxon>Bacillati</taxon>
        <taxon>Actinomycetota</taxon>
        <taxon>Actinomycetes</taxon>
        <taxon>Kitasatosporales</taxon>
        <taxon>Streptomycetaceae</taxon>
        <taxon>Streptomyces</taxon>
    </lineage>
</organism>
<evidence type="ECO:0000313" key="1">
    <source>
        <dbReference type="EMBL" id="BBC29434.1"/>
    </source>
</evidence>